<gene>
    <name evidence="7" type="ORF">E2L03_04770</name>
</gene>
<keyword evidence="2" id="KW-1003">Cell membrane</keyword>
<keyword evidence="3 6" id="KW-0812">Transmembrane</keyword>
<sequence>MNVKLFLKKLMEQIKKDPIPDLAATLSFYFLLAIFPLMIFVLAGVSFFDIDNDQVSEMITEFFPGEIGITFSEIVLNTIGEPQVGLFSIGIIGTLWSASNAINSFIRSVNRAYNIEETRHFLRLRGTAIILTVAMVIVIIITLALPVFGSLILDFLENFLSVPSELIAILNNLRWVVAVIVMIFSLMVLYRIAPNKRLQLKDGLPGAVVATIAWLLISFFFSLYVNDFTNFESTYGPLAGVIILMFWFFLTGVILIIGAEINATLHQMKKKNEG</sequence>
<feature type="transmembrane region" description="Helical" evidence="6">
    <location>
        <begin position="237"/>
        <end position="261"/>
    </location>
</feature>
<evidence type="ECO:0000256" key="6">
    <source>
        <dbReference type="SAM" id="Phobius"/>
    </source>
</evidence>
<proteinExistence type="predicted"/>
<evidence type="ECO:0000313" key="7">
    <source>
        <dbReference type="EMBL" id="TES51237.1"/>
    </source>
</evidence>
<keyword evidence="5 6" id="KW-0472">Membrane</keyword>
<dbReference type="Pfam" id="PF03631">
    <property type="entry name" value="Virul_fac_BrkB"/>
    <property type="match status" value="1"/>
</dbReference>
<keyword evidence="4 6" id="KW-1133">Transmembrane helix</keyword>
<evidence type="ECO:0000256" key="2">
    <source>
        <dbReference type="ARBA" id="ARBA00022475"/>
    </source>
</evidence>
<accession>A0A4Y7WS75</accession>
<reference evidence="7 8" key="1">
    <citation type="submission" date="2019-03" db="EMBL/GenBank/DDBJ databases">
        <authorList>
            <person name="Liu G."/>
        </authorList>
    </citation>
    <scope>NUCLEOTIDE SEQUENCE [LARGE SCALE GENOMIC DNA]</scope>
    <source>
        <strain evidence="7 8">DSM 19099</strain>
    </source>
</reference>
<feature type="transmembrane region" description="Helical" evidence="6">
    <location>
        <begin position="84"/>
        <end position="106"/>
    </location>
</feature>
<comment type="caution">
    <text evidence="7">The sequence shown here is derived from an EMBL/GenBank/DDBJ whole genome shotgun (WGS) entry which is preliminary data.</text>
</comment>
<protein>
    <submittedName>
        <fullName evidence="7">YihY/virulence factor BrkB family protein</fullName>
    </submittedName>
</protein>
<dbReference type="Proteomes" id="UP000298210">
    <property type="component" value="Unassembled WGS sequence"/>
</dbReference>
<dbReference type="PIRSF" id="PIRSF035875">
    <property type="entry name" value="RNase_BN"/>
    <property type="match status" value="1"/>
</dbReference>
<evidence type="ECO:0000256" key="5">
    <source>
        <dbReference type="ARBA" id="ARBA00023136"/>
    </source>
</evidence>
<dbReference type="NCBIfam" id="TIGR00765">
    <property type="entry name" value="yihY_not_rbn"/>
    <property type="match status" value="1"/>
</dbReference>
<feature type="transmembrane region" description="Helical" evidence="6">
    <location>
        <begin position="21"/>
        <end position="48"/>
    </location>
</feature>
<evidence type="ECO:0000256" key="4">
    <source>
        <dbReference type="ARBA" id="ARBA00022989"/>
    </source>
</evidence>
<evidence type="ECO:0000256" key="3">
    <source>
        <dbReference type="ARBA" id="ARBA00022692"/>
    </source>
</evidence>
<comment type="subcellular location">
    <subcellularLocation>
        <location evidence="1">Cell membrane</location>
        <topology evidence="1">Multi-pass membrane protein</topology>
    </subcellularLocation>
</comment>
<dbReference type="InterPro" id="IPR017039">
    <property type="entry name" value="Virul_fac_BrkB"/>
</dbReference>
<evidence type="ECO:0000256" key="1">
    <source>
        <dbReference type="ARBA" id="ARBA00004651"/>
    </source>
</evidence>
<feature type="transmembrane region" description="Helical" evidence="6">
    <location>
        <begin position="127"/>
        <end position="153"/>
    </location>
</feature>
<organism evidence="7 8">
    <name type="scientific">Shouchella lehensis</name>
    <dbReference type="NCBI Taxonomy" id="300825"/>
    <lineage>
        <taxon>Bacteria</taxon>
        <taxon>Bacillati</taxon>
        <taxon>Bacillota</taxon>
        <taxon>Bacilli</taxon>
        <taxon>Bacillales</taxon>
        <taxon>Bacillaceae</taxon>
        <taxon>Shouchella</taxon>
    </lineage>
</organism>
<dbReference type="PANTHER" id="PTHR30213:SF0">
    <property type="entry name" value="UPF0761 MEMBRANE PROTEIN YIHY"/>
    <property type="match status" value="1"/>
</dbReference>
<dbReference type="AlphaFoldDB" id="A0A4Y7WS75"/>
<feature type="transmembrane region" description="Helical" evidence="6">
    <location>
        <begin position="204"/>
        <end position="225"/>
    </location>
</feature>
<dbReference type="GO" id="GO:0005886">
    <property type="term" value="C:plasma membrane"/>
    <property type="evidence" value="ECO:0007669"/>
    <property type="project" value="UniProtKB-SubCell"/>
</dbReference>
<dbReference type="RefSeq" id="WP_055737476.1">
    <property type="nucleotide sequence ID" value="NZ_LDIM01000012.1"/>
</dbReference>
<feature type="transmembrane region" description="Helical" evidence="6">
    <location>
        <begin position="173"/>
        <end position="192"/>
    </location>
</feature>
<dbReference type="PANTHER" id="PTHR30213">
    <property type="entry name" value="INNER MEMBRANE PROTEIN YHJD"/>
    <property type="match status" value="1"/>
</dbReference>
<dbReference type="EMBL" id="SNUX01000001">
    <property type="protein sequence ID" value="TES51237.1"/>
    <property type="molecule type" value="Genomic_DNA"/>
</dbReference>
<evidence type="ECO:0000313" key="8">
    <source>
        <dbReference type="Proteomes" id="UP000298210"/>
    </source>
</evidence>
<name>A0A4Y7WS75_9BACI</name>